<comment type="similarity">
    <text evidence="2 6">Belongs to the drug/metabolite transporter (DMT) superfamily. Plant drug/metabolite exporter (P-DME) (TC 2.A.7.4) family.</text>
</comment>
<feature type="domain" description="EamA" evidence="7">
    <location>
        <begin position="180"/>
        <end position="318"/>
    </location>
</feature>
<evidence type="ECO:0000259" key="7">
    <source>
        <dbReference type="Pfam" id="PF00892"/>
    </source>
</evidence>
<dbReference type="PANTHER" id="PTHR31218">
    <property type="entry name" value="WAT1-RELATED PROTEIN"/>
    <property type="match status" value="1"/>
</dbReference>
<sequence length="366" mass="39708">MGGSDYYKPAIAIFGFQFIYAGVALTTRAALLQGMNPRVFVVYRQATATLAIGPVAYFSRRKSTNTCSLGLRSFSLIFLASLIGITVNQNIYFEGLYLASSSIASAMTNLVPGITFIIAAIVRMERVNIRSLRSIAKIGGTVLCVSGAVSMALLKGPKLLNVELLPEKSFLSSGGEDWNLGCLLLFGSCCCWSIWLILQVPASANYPDHLSLSAWMCFFATLQSATVTLFIEQDPEAWNLHSILELACCLFSGVAGSGLSFFVQAWCISKRGPLFSAMFNPLSTVIVTILAAIYLHEEIYTGSLIGAIGVIIGLYIVLWGKAADHVERTPNLQDQVENVKITVDQSIEKSCRIDLEEPLLSSNKSP</sequence>
<feature type="transmembrane region" description="Helical" evidence="6">
    <location>
        <begin position="210"/>
        <end position="231"/>
    </location>
</feature>
<dbReference type="InterPro" id="IPR030184">
    <property type="entry name" value="WAT1-related"/>
</dbReference>
<dbReference type="Pfam" id="PF00892">
    <property type="entry name" value="EamA"/>
    <property type="match status" value="2"/>
</dbReference>
<dbReference type="KEGG" id="qsa:O6P43_002933"/>
<proteinExistence type="inferred from homology"/>
<feature type="transmembrane region" description="Helical" evidence="6">
    <location>
        <begin position="134"/>
        <end position="154"/>
    </location>
</feature>
<dbReference type="AlphaFoldDB" id="A0AAD7QDX7"/>
<evidence type="ECO:0000256" key="6">
    <source>
        <dbReference type="RuleBase" id="RU363077"/>
    </source>
</evidence>
<evidence type="ECO:0000256" key="1">
    <source>
        <dbReference type="ARBA" id="ARBA00004141"/>
    </source>
</evidence>
<evidence type="ECO:0000256" key="5">
    <source>
        <dbReference type="ARBA" id="ARBA00023136"/>
    </source>
</evidence>
<dbReference type="EMBL" id="JARAOO010000002">
    <property type="protein sequence ID" value="KAJ7979544.1"/>
    <property type="molecule type" value="Genomic_DNA"/>
</dbReference>
<feature type="transmembrane region" description="Helical" evidence="6">
    <location>
        <begin position="97"/>
        <end position="122"/>
    </location>
</feature>
<keyword evidence="9" id="KW-1185">Reference proteome</keyword>
<dbReference type="GO" id="GO:0016020">
    <property type="term" value="C:membrane"/>
    <property type="evidence" value="ECO:0007669"/>
    <property type="project" value="UniProtKB-SubCell"/>
</dbReference>
<feature type="domain" description="EamA" evidence="7">
    <location>
        <begin position="11"/>
        <end position="143"/>
    </location>
</feature>
<comment type="caution">
    <text evidence="8">The sequence shown here is derived from an EMBL/GenBank/DDBJ whole genome shotgun (WGS) entry which is preliminary data.</text>
</comment>
<accession>A0AAD7QDX7</accession>
<evidence type="ECO:0000256" key="2">
    <source>
        <dbReference type="ARBA" id="ARBA00007635"/>
    </source>
</evidence>
<feature type="transmembrane region" description="Helical" evidence="6">
    <location>
        <begin position="178"/>
        <end position="198"/>
    </location>
</feature>
<dbReference type="InterPro" id="IPR037185">
    <property type="entry name" value="EmrE-like"/>
</dbReference>
<protein>
    <recommendedName>
        <fullName evidence="6">WAT1-related protein</fullName>
    </recommendedName>
</protein>
<dbReference type="SUPFAM" id="SSF103481">
    <property type="entry name" value="Multidrug resistance efflux transporter EmrE"/>
    <property type="match status" value="2"/>
</dbReference>
<keyword evidence="5 6" id="KW-0472">Membrane</keyword>
<feature type="transmembrane region" description="Helical" evidence="6">
    <location>
        <begin position="69"/>
        <end position="91"/>
    </location>
</feature>
<dbReference type="GO" id="GO:0022857">
    <property type="term" value="F:transmembrane transporter activity"/>
    <property type="evidence" value="ECO:0007669"/>
    <property type="project" value="InterPro"/>
</dbReference>
<feature type="transmembrane region" description="Helical" evidence="6">
    <location>
        <begin position="6"/>
        <end position="25"/>
    </location>
</feature>
<feature type="transmembrane region" description="Helical" evidence="6">
    <location>
        <begin position="299"/>
        <end position="318"/>
    </location>
</feature>
<dbReference type="InterPro" id="IPR000620">
    <property type="entry name" value="EamA_dom"/>
</dbReference>
<evidence type="ECO:0000313" key="8">
    <source>
        <dbReference type="EMBL" id="KAJ7979544.1"/>
    </source>
</evidence>
<evidence type="ECO:0000256" key="4">
    <source>
        <dbReference type="ARBA" id="ARBA00022989"/>
    </source>
</evidence>
<name>A0AAD7QDX7_QUISA</name>
<keyword evidence="3 6" id="KW-0812">Transmembrane</keyword>
<evidence type="ECO:0000256" key="3">
    <source>
        <dbReference type="ARBA" id="ARBA00022692"/>
    </source>
</evidence>
<gene>
    <name evidence="8" type="ORF">O6P43_002933</name>
</gene>
<feature type="transmembrane region" description="Helical" evidence="6">
    <location>
        <begin position="274"/>
        <end position="293"/>
    </location>
</feature>
<reference evidence="8" key="1">
    <citation type="journal article" date="2023" name="Science">
        <title>Elucidation of the pathway for biosynthesis of saponin adjuvants from the soapbark tree.</title>
        <authorList>
            <person name="Reed J."/>
            <person name="Orme A."/>
            <person name="El-Demerdash A."/>
            <person name="Owen C."/>
            <person name="Martin L.B.B."/>
            <person name="Misra R.C."/>
            <person name="Kikuchi S."/>
            <person name="Rejzek M."/>
            <person name="Martin A.C."/>
            <person name="Harkess A."/>
            <person name="Leebens-Mack J."/>
            <person name="Louveau T."/>
            <person name="Stephenson M.J."/>
            <person name="Osbourn A."/>
        </authorList>
    </citation>
    <scope>NUCLEOTIDE SEQUENCE</scope>
    <source>
        <strain evidence="8">S10</strain>
    </source>
</reference>
<dbReference type="Proteomes" id="UP001163823">
    <property type="component" value="Chromosome 2"/>
</dbReference>
<feature type="transmembrane region" description="Helical" evidence="6">
    <location>
        <begin position="243"/>
        <end position="262"/>
    </location>
</feature>
<keyword evidence="4 6" id="KW-1133">Transmembrane helix</keyword>
<organism evidence="8 9">
    <name type="scientific">Quillaja saponaria</name>
    <name type="common">Soap bark tree</name>
    <dbReference type="NCBI Taxonomy" id="32244"/>
    <lineage>
        <taxon>Eukaryota</taxon>
        <taxon>Viridiplantae</taxon>
        <taxon>Streptophyta</taxon>
        <taxon>Embryophyta</taxon>
        <taxon>Tracheophyta</taxon>
        <taxon>Spermatophyta</taxon>
        <taxon>Magnoliopsida</taxon>
        <taxon>eudicotyledons</taxon>
        <taxon>Gunneridae</taxon>
        <taxon>Pentapetalae</taxon>
        <taxon>rosids</taxon>
        <taxon>fabids</taxon>
        <taxon>Fabales</taxon>
        <taxon>Quillajaceae</taxon>
        <taxon>Quillaja</taxon>
    </lineage>
</organism>
<comment type="subcellular location">
    <subcellularLocation>
        <location evidence="1 6">Membrane</location>
        <topology evidence="1 6">Multi-pass membrane protein</topology>
    </subcellularLocation>
</comment>
<evidence type="ECO:0000313" key="9">
    <source>
        <dbReference type="Proteomes" id="UP001163823"/>
    </source>
</evidence>